<organism evidence="2 3">
    <name type="scientific">Haematococcus lacustris</name>
    <name type="common">Green alga</name>
    <name type="synonym">Haematococcus pluvialis</name>
    <dbReference type="NCBI Taxonomy" id="44745"/>
    <lineage>
        <taxon>Eukaryota</taxon>
        <taxon>Viridiplantae</taxon>
        <taxon>Chlorophyta</taxon>
        <taxon>core chlorophytes</taxon>
        <taxon>Chlorophyceae</taxon>
        <taxon>CS clade</taxon>
        <taxon>Chlamydomonadales</taxon>
        <taxon>Haematococcaceae</taxon>
        <taxon>Haematococcus</taxon>
    </lineage>
</organism>
<evidence type="ECO:0000313" key="3">
    <source>
        <dbReference type="Proteomes" id="UP000485058"/>
    </source>
</evidence>
<evidence type="ECO:0000256" key="1">
    <source>
        <dbReference type="SAM" id="MobiDB-lite"/>
    </source>
</evidence>
<reference evidence="2 3" key="1">
    <citation type="submission" date="2020-02" db="EMBL/GenBank/DDBJ databases">
        <title>Draft genome sequence of Haematococcus lacustris strain NIES-144.</title>
        <authorList>
            <person name="Morimoto D."/>
            <person name="Nakagawa S."/>
            <person name="Yoshida T."/>
            <person name="Sawayama S."/>
        </authorList>
    </citation>
    <scope>NUCLEOTIDE SEQUENCE [LARGE SCALE GENOMIC DNA]</scope>
    <source>
        <strain evidence="2 3">NIES-144</strain>
    </source>
</reference>
<name>A0A699YMX2_HAELA</name>
<evidence type="ECO:0000313" key="2">
    <source>
        <dbReference type="EMBL" id="GFH07439.1"/>
    </source>
</evidence>
<proteinExistence type="predicted"/>
<gene>
    <name evidence="2" type="ORF">HaLaN_02234</name>
</gene>
<feature type="non-terminal residue" evidence="2">
    <location>
        <position position="1"/>
    </location>
</feature>
<dbReference type="AlphaFoldDB" id="A0A699YMX2"/>
<accession>A0A699YMX2</accession>
<sequence length="83" mass="8916">MASARNDPEGAGANPFWGLDAVDNNTGSRDVTYTGRHAAGATNHGSLPNTIRIAMRLCMLTKRRHLTRHCHASQDDEDGVVSA</sequence>
<dbReference type="EMBL" id="BLLF01000094">
    <property type="protein sequence ID" value="GFH07439.1"/>
    <property type="molecule type" value="Genomic_DNA"/>
</dbReference>
<protein>
    <submittedName>
        <fullName evidence="2">Uncharacterized protein</fullName>
    </submittedName>
</protein>
<comment type="caution">
    <text evidence="2">The sequence shown here is derived from an EMBL/GenBank/DDBJ whole genome shotgun (WGS) entry which is preliminary data.</text>
</comment>
<keyword evidence="3" id="KW-1185">Reference proteome</keyword>
<feature type="region of interest" description="Disordered" evidence="1">
    <location>
        <begin position="1"/>
        <end position="20"/>
    </location>
</feature>
<dbReference type="Proteomes" id="UP000485058">
    <property type="component" value="Unassembled WGS sequence"/>
</dbReference>